<organism evidence="2 3">
    <name type="scientific">Capsaspora owczarzaki (strain ATCC 30864)</name>
    <dbReference type="NCBI Taxonomy" id="595528"/>
    <lineage>
        <taxon>Eukaryota</taxon>
        <taxon>Filasterea</taxon>
        <taxon>Capsaspora</taxon>
    </lineage>
</organism>
<name>A0A0D2UPL1_CAPO3</name>
<keyword evidence="3" id="KW-1185">Reference proteome</keyword>
<reference evidence="3" key="1">
    <citation type="submission" date="2011-02" db="EMBL/GenBank/DDBJ databases">
        <title>The Genome Sequence of Capsaspora owczarzaki ATCC 30864.</title>
        <authorList>
            <person name="Russ C."/>
            <person name="Cuomo C."/>
            <person name="Burger G."/>
            <person name="Gray M.W."/>
            <person name="Holland P.W.H."/>
            <person name="King N."/>
            <person name="Lang F.B.F."/>
            <person name="Roger A.J."/>
            <person name="Ruiz-Trillo I."/>
            <person name="Young S.K."/>
            <person name="Zeng Q."/>
            <person name="Gargeya S."/>
            <person name="Alvarado L."/>
            <person name="Berlin A."/>
            <person name="Chapman S.B."/>
            <person name="Chen Z."/>
            <person name="Freedman E."/>
            <person name="Gellesch M."/>
            <person name="Goldberg J."/>
            <person name="Griggs A."/>
            <person name="Gujja S."/>
            <person name="Heilman E."/>
            <person name="Heiman D."/>
            <person name="Howarth C."/>
            <person name="Mehta T."/>
            <person name="Neiman D."/>
            <person name="Pearson M."/>
            <person name="Roberts A."/>
            <person name="Saif S."/>
            <person name="Shea T."/>
            <person name="Shenoy N."/>
            <person name="Sisk P."/>
            <person name="Stolte C."/>
            <person name="Sykes S."/>
            <person name="White J."/>
            <person name="Yandava C."/>
            <person name="Haas B."/>
            <person name="Nusbaum C."/>
            <person name="Birren B."/>
        </authorList>
    </citation>
    <scope>NUCLEOTIDE SEQUENCE</scope>
    <source>
        <strain evidence="3">ATCC 30864</strain>
    </source>
</reference>
<feature type="region of interest" description="Disordered" evidence="1">
    <location>
        <begin position="1"/>
        <end position="35"/>
    </location>
</feature>
<dbReference type="AlphaFoldDB" id="A0A0D2UPL1"/>
<evidence type="ECO:0000313" key="3">
    <source>
        <dbReference type="Proteomes" id="UP000008743"/>
    </source>
</evidence>
<gene>
    <name evidence="2" type="ORF">CAOG_010066</name>
</gene>
<accession>A0A0D2UPL1</accession>
<evidence type="ECO:0000313" key="2">
    <source>
        <dbReference type="EMBL" id="KJE96946.1"/>
    </source>
</evidence>
<feature type="compositionally biased region" description="Low complexity" evidence="1">
    <location>
        <begin position="15"/>
        <end position="27"/>
    </location>
</feature>
<sequence>MSASTAPAACSLQRPTGGAFPTTTGAPDCPASEVVQDRGKRSHFLLTRKRGGEGAEQEGFVERWGPNSTSTVMRKLEHYR</sequence>
<dbReference type="EMBL" id="KE346372">
    <property type="protein sequence ID" value="KJE96946.1"/>
    <property type="molecule type" value="Genomic_DNA"/>
</dbReference>
<proteinExistence type="predicted"/>
<protein>
    <submittedName>
        <fullName evidence="2">Uncharacterized protein</fullName>
    </submittedName>
</protein>
<dbReference type="InParanoid" id="A0A0D2UPL1"/>
<dbReference type="Proteomes" id="UP000008743">
    <property type="component" value="Unassembled WGS sequence"/>
</dbReference>
<evidence type="ECO:0000256" key="1">
    <source>
        <dbReference type="SAM" id="MobiDB-lite"/>
    </source>
</evidence>